<sequence length="201" mass="23047">MKELWSIRAQAKTTQLVIIVFGLIAIAISVYSIHQGNEAMKEAKKTIYILRNNNRLVEAVSSDLDGSYDILCKGQIEEINKHIFQQIPDPNEINKNLKKATVIGDKSVADMIDALKSNRYYNNIVSQNYFTVLLTDSISVNYATSIHPYTYYGKIKIVRNGQVYWRKIVTQGLIEYTNVRTQTDNRGFLIKDVKTIQFDNM</sequence>
<dbReference type="EMBL" id="CDOL01000212">
    <property type="protein sequence ID" value="CEN52745.1"/>
    <property type="molecule type" value="Genomic_DNA"/>
</dbReference>
<evidence type="ECO:0008006" key="4">
    <source>
        <dbReference type="Google" id="ProtNLM"/>
    </source>
</evidence>
<evidence type="ECO:0000256" key="1">
    <source>
        <dbReference type="SAM" id="Phobius"/>
    </source>
</evidence>
<gene>
    <name evidence="2" type="ORF">CCAND93_290011</name>
</gene>
<keyword evidence="1" id="KW-0472">Membrane</keyword>
<dbReference type="OrthoDB" id="1039148at2"/>
<proteinExistence type="predicted"/>
<name>A0A0B7ILM6_9FLAO</name>
<feature type="transmembrane region" description="Helical" evidence="1">
    <location>
        <begin position="16"/>
        <end position="34"/>
    </location>
</feature>
<keyword evidence="1" id="KW-0812">Transmembrane</keyword>
<dbReference type="AlphaFoldDB" id="A0A0B7ILM6"/>
<reference evidence="2 3" key="1">
    <citation type="submission" date="2015-01" db="EMBL/GenBank/DDBJ databases">
        <authorList>
            <person name="Xiang T."/>
            <person name="Song Y."/>
            <person name="Huang L."/>
            <person name="Wang B."/>
            <person name="Wu P."/>
        </authorList>
    </citation>
    <scope>NUCLEOTIDE SEQUENCE [LARGE SCALE GENOMIC DNA]</scope>
    <source>
        <strain evidence="2 3">CcD93</strain>
    </source>
</reference>
<evidence type="ECO:0000313" key="2">
    <source>
        <dbReference type="EMBL" id="CEN52745.1"/>
    </source>
</evidence>
<protein>
    <recommendedName>
        <fullName evidence="4">Conjugative transposon protein TraK</fullName>
    </recommendedName>
</protein>
<accession>A0A0B7ILM6</accession>
<dbReference type="Proteomes" id="UP000038200">
    <property type="component" value="Unassembled WGS sequence"/>
</dbReference>
<organism evidence="2 3">
    <name type="scientific">Capnocytophaga canis</name>
    <dbReference type="NCBI Taxonomy" id="1848903"/>
    <lineage>
        <taxon>Bacteria</taxon>
        <taxon>Pseudomonadati</taxon>
        <taxon>Bacteroidota</taxon>
        <taxon>Flavobacteriia</taxon>
        <taxon>Flavobacteriales</taxon>
        <taxon>Flavobacteriaceae</taxon>
        <taxon>Capnocytophaga</taxon>
    </lineage>
</organism>
<evidence type="ECO:0000313" key="3">
    <source>
        <dbReference type="Proteomes" id="UP000038200"/>
    </source>
</evidence>
<dbReference type="RefSeq" id="WP_042007407.1">
    <property type="nucleotide sequence ID" value="NZ_CDOL01000212.1"/>
</dbReference>
<keyword evidence="1" id="KW-1133">Transmembrane helix</keyword>